<dbReference type="PROSITE" id="PS51007">
    <property type="entry name" value="CYTC"/>
    <property type="match status" value="1"/>
</dbReference>
<feature type="signal peptide" evidence="5">
    <location>
        <begin position="1"/>
        <end position="24"/>
    </location>
</feature>
<dbReference type="Gene3D" id="1.10.760.10">
    <property type="entry name" value="Cytochrome c-like domain"/>
    <property type="match status" value="1"/>
</dbReference>
<dbReference type="InterPro" id="IPR009056">
    <property type="entry name" value="Cyt_c-like_dom"/>
</dbReference>
<keyword evidence="3 4" id="KW-0408">Iron</keyword>
<evidence type="ECO:0000313" key="8">
    <source>
        <dbReference type="Proteomes" id="UP001303946"/>
    </source>
</evidence>
<evidence type="ECO:0000256" key="3">
    <source>
        <dbReference type="ARBA" id="ARBA00023004"/>
    </source>
</evidence>
<reference evidence="7 8" key="1">
    <citation type="submission" date="2023-10" db="EMBL/GenBank/DDBJ databases">
        <title>Bacteria for the degradation of biodegradable plastic PBAT(Polybutylene adipate terephthalate).</title>
        <authorList>
            <person name="Weon H.-Y."/>
            <person name="Yeon J."/>
        </authorList>
    </citation>
    <scope>NUCLEOTIDE SEQUENCE [LARGE SCALE GENOMIC DNA]</scope>
    <source>
        <strain evidence="7 8">SBD 7-3</strain>
    </source>
</reference>
<name>A0ABZ0D6H3_9BURK</name>
<feature type="chain" id="PRO_5046763053" evidence="5">
    <location>
        <begin position="25"/>
        <end position="141"/>
    </location>
</feature>
<dbReference type="SUPFAM" id="SSF46626">
    <property type="entry name" value="Cytochrome c"/>
    <property type="match status" value="1"/>
</dbReference>
<dbReference type="RefSeq" id="WP_316703533.1">
    <property type="nucleotide sequence ID" value="NZ_CP136336.1"/>
</dbReference>
<dbReference type="Pfam" id="PF00034">
    <property type="entry name" value="Cytochrom_C"/>
    <property type="match status" value="1"/>
</dbReference>
<evidence type="ECO:0000313" key="7">
    <source>
        <dbReference type="EMBL" id="WOB10633.1"/>
    </source>
</evidence>
<dbReference type="EMBL" id="CP136336">
    <property type="protein sequence ID" value="WOB10633.1"/>
    <property type="molecule type" value="Genomic_DNA"/>
</dbReference>
<keyword evidence="8" id="KW-1185">Reference proteome</keyword>
<dbReference type="InterPro" id="IPR036909">
    <property type="entry name" value="Cyt_c-like_dom_sf"/>
</dbReference>
<keyword evidence="1 4" id="KW-0349">Heme</keyword>
<feature type="domain" description="Cytochrome c" evidence="6">
    <location>
        <begin position="28"/>
        <end position="139"/>
    </location>
</feature>
<protein>
    <submittedName>
        <fullName evidence="7">Cytochrome c</fullName>
    </submittedName>
</protein>
<evidence type="ECO:0000256" key="5">
    <source>
        <dbReference type="SAM" id="SignalP"/>
    </source>
</evidence>
<keyword evidence="5" id="KW-0732">Signal</keyword>
<sequence>MKHQQGLAWAFVAAFAALHGAAFAQQKTKVDLGKQEYESRCAVCHAVTGKGKGPYTPYLKVPAPDLTVLARNNGGVFPLQRVYDAVEGSGPGHGSREMPIWGRTFAVEAAEYYGDVAYNSDAFVRARILALAEYVNRLQVK</sequence>
<keyword evidence="2 4" id="KW-0479">Metal-binding</keyword>
<proteinExistence type="predicted"/>
<organism evidence="7 8">
    <name type="scientific">Piscinibacter gummiphilus</name>
    <dbReference type="NCBI Taxonomy" id="946333"/>
    <lineage>
        <taxon>Bacteria</taxon>
        <taxon>Pseudomonadati</taxon>
        <taxon>Pseudomonadota</taxon>
        <taxon>Betaproteobacteria</taxon>
        <taxon>Burkholderiales</taxon>
        <taxon>Sphaerotilaceae</taxon>
        <taxon>Piscinibacter</taxon>
    </lineage>
</organism>
<dbReference type="Proteomes" id="UP001303946">
    <property type="component" value="Chromosome"/>
</dbReference>
<evidence type="ECO:0000256" key="1">
    <source>
        <dbReference type="ARBA" id="ARBA00022617"/>
    </source>
</evidence>
<evidence type="ECO:0000256" key="2">
    <source>
        <dbReference type="ARBA" id="ARBA00022723"/>
    </source>
</evidence>
<gene>
    <name evidence="7" type="ORF">RXV79_11370</name>
</gene>
<accession>A0ABZ0D6H3</accession>
<evidence type="ECO:0000256" key="4">
    <source>
        <dbReference type="PROSITE-ProRule" id="PRU00433"/>
    </source>
</evidence>
<evidence type="ECO:0000259" key="6">
    <source>
        <dbReference type="PROSITE" id="PS51007"/>
    </source>
</evidence>